<feature type="transmembrane region" description="Helical" evidence="1">
    <location>
        <begin position="98"/>
        <end position="121"/>
    </location>
</feature>
<feature type="transmembrane region" description="Helical" evidence="1">
    <location>
        <begin position="7"/>
        <end position="28"/>
    </location>
</feature>
<dbReference type="AlphaFoldDB" id="A0AB37QR28"/>
<evidence type="ECO:0000313" key="3">
    <source>
        <dbReference type="Proteomes" id="UP000272613"/>
    </source>
</evidence>
<sequence>MMGIELGLIGVILYAVMIIIIIASLYVAHKYTHIFESYLSNCKLITDNQATYREAGLPGKIVRCGMIYIFLLIPSLGEKRGIMDIKEAKNFPRKMRCLLFIPWTAQIVIFIALIWFTQFAIPRA</sequence>
<evidence type="ECO:0000313" key="2">
    <source>
        <dbReference type="EMBL" id="RMS02985.1"/>
    </source>
</evidence>
<feature type="transmembrane region" description="Helical" evidence="1">
    <location>
        <begin position="60"/>
        <end position="77"/>
    </location>
</feature>
<keyword evidence="1" id="KW-0812">Transmembrane</keyword>
<comment type="caution">
    <text evidence="2">The sequence shown here is derived from an EMBL/GenBank/DDBJ whole genome shotgun (WGS) entry which is preliminary data.</text>
</comment>
<dbReference type="Proteomes" id="UP000272613">
    <property type="component" value="Unassembled WGS sequence"/>
</dbReference>
<dbReference type="EMBL" id="RBSH01000108">
    <property type="protein sequence ID" value="RMS02985.1"/>
    <property type="molecule type" value="Genomic_DNA"/>
</dbReference>
<organism evidence="2 3">
    <name type="scientific">Pseudomonas coronafaciens pv. garcae</name>
    <dbReference type="NCBI Taxonomy" id="251653"/>
    <lineage>
        <taxon>Bacteria</taxon>
        <taxon>Pseudomonadati</taxon>
        <taxon>Pseudomonadota</taxon>
        <taxon>Gammaproteobacteria</taxon>
        <taxon>Pseudomonadales</taxon>
        <taxon>Pseudomonadaceae</taxon>
        <taxon>Pseudomonas</taxon>
        <taxon>Pseudomonas coronafaciens</taxon>
    </lineage>
</organism>
<name>A0AB37QR28_9PSED</name>
<keyword evidence="1" id="KW-0472">Membrane</keyword>
<keyword evidence="1" id="KW-1133">Transmembrane helix</keyword>
<protein>
    <submittedName>
        <fullName evidence="2">Uncharacterized protein</fullName>
    </submittedName>
</protein>
<proteinExistence type="predicted"/>
<evidence type="ECO:0000256" key="1">
    <source>
        <dbReference type="SAM" id="Phobius"/>
    </source>
</evidence>
<reference evidence="2 3" key="1">
    <citation type="submission" date="2018-08" db="EMBL/GenBank/DDBJ databases">
        <title>Recombination of ecologically and evolutionarily significant loci maintains genetic cohesion in the Pseudomonas syringae species complex.</title>
        <authorList>
            <person name="Dillon M."/>
            <person name="Thakur S."/>
            <person name="Almeida R.N.D."/>
            <person name="Weir B.S."/>
            <person name="Guttman D.S."/>
        </authorList>
    </citation>
    <scope>NUCLEOTIDE SEQUENCE [LARGE SCALE GENOMIC DNA]</scope>
    <source>
        <strain evidence="2 3">ICMP 5019</strain>
    </source>
</reference>
<gene>
    <name evidence="2" type="ORF">ALP74_200256</name>
</gene>
<accession>A0AB37QR28</accession>